<proteinExistence type="predicted"/>
<evidence type="ECO:0000313" key="2">
    <source>
        <dbReference type="EMBL" id="KAK8575548.1"/>
    </source>
</evidence>
<evidence type="ECO:0000313" key="3">
    <source>
        <dbReference type="Proteomes" id="UP001472677"/>
    </source>
</evidence>
<accession>A0ABR2FB72</accession>
<gene>
    <name evidence="2" type="ORF">V6N12_063219</name>
</gene>
<sequence>MKKESGGQCGLRQASWAFPVIPGGMTRAQCVNTPVPATNHTEDGDLGVSTTGQDVMQATPEPGNSSGSTTVYGGDEPTMDQGVTNEGSSREEIQVAGQRGQETGSQDVEVVVSVSNNQNQEDVMPTAGSDADPRGDLRLVGFADADWAASPDDRSRWLSQLGRGNGF</sequence>
<comment type="caution">
    <text evidence="2">The sequence shown here is derived from an EMBL/GenBank/DDBJ whole genome shotgun (WGS) entry which is preliminary data.</text>
</comment>
<protein>
    <submittedName>
        <fullName evidence="2">Uncharacterized protein</fullName>
    </submittedName>
</protein>
<feature type="compositionally biased region" description="Polar residues" evidence="1">
    <location>
        <begin position="48"/>
        <end position="71"/>
    </location>
</feature>
<organism evidence="2 3">
    <name type="scientific">Hibiscus sabdariffa</name>
    <name type="common">roselle</name>
    <dbReference type="NCBI Taxonomy" id="183260"/>
    <lineage>
        <taxon>Eukaryota</taxon>
        <taxon>Viridiplantae</taxon>
        <taxon>Streptophyta</taxon>
        <taxon>Embryophyta</taxon>
        <taxon>Tracheophyta</taxon>
        <taxon>Spermatophyta</taxon>
        <taxon>Magnoliopsida</taxon>
        <taxon>eudicotyledons</taxon>
        <taxon>Gunneridae</taxon>
        <taxon>Pentapetalae</taxon>
        <taxon>rosids</taxon>
        <taxon>malvids</taxon>
        <taxon>Malvales</taxon>
        <taxon>Malvaceae</taxon>
        <taxon>Malvoideae</taxon>
        <taxon>Hibiscus</taxon>
    </lineage>
</organism>
<feature type="compositionally biased region" description="Low complexity" evidence="1">
    <location>
        <begin position="105"/>
        <end position="123"/>
    </location>
</feature>
<keyword evidence="3" id="KW-1185">Reference proteome</keyword>
<name>A0ABR2FB72_9ROSI</name>
<dbReference type="EMBL" id="JBBPBM010000007">
    <property type="protein sequence ID" value="KAK8575548.1"/>
    <property type="molecule type" value="Genomic_DNA"/>
</dbReference>
<reference evidence="2 3" key="1">
    <citation type="journal article" date="2024" name="G3 (Bethesda)">
        <title>Genome assembly of Hibiscus sabdariffa L. provides insights into metabolisms of medicinal natural products.</title>
        <authorList>
            <person name="Kim T."/>
        </authorList>
    </citation>
    <scope>NUCLEOTIDE SEQUENCE [LARGE SCALE GENOMIC DNA]</scope>
    <source>
        <strain evidence="2">TK-2024</strain>
        <tissue evidence="2">Old leaves</tissue>
    </source>
</reference>
<dbReference type="Proteomes" id="UP001472677">
    <property type="component" value="Unassembled WGS sequence"/>
</dbReference>
<evidence type="ECO:0000256" key="1">
    <source>
        <dbReference type="SAM" id="MobiDB-lite"/>
    </source>
</evidence>
<feature type="region of interest" description="Disordered" evidence="1">
    <location>
        <begin position="32"/>
        <end position="135"/>
    </location>
</feature>